<dbReference type="Proteomes" id="UP000288805">
    <property type="component" value="Unassembled WGS sequence"/>
</dbReference>
<dbReference type="EMBL" id="QGNW01001610">
    <property type="protein sequence ID" value="RVW35264.1"/>
    <property type="molecule type" value="Genomic_DNA"/>
</dbReference>
<proteinExistence type="predicted"/>
<sequence>MGHPYLTLPNMEISLSLAHSQVRLGQEERSKLHGARLDALFCAIFCTKHWSWFPAQFSFKSVMNGLRMQKRWNATVAVAIPEDPSY</sequence>
<evidence type="ECO:0000313" key="2">
    <source>
        <dbReference type="Proteomes" id="UP000288805"/>
    </source>
</evidence>
<dbReference type="AlphaFoldDB" id="A0A438DIF6"/>
<name>A0A438DIF6_VITVI</name>
<organism evidence="1 2">
    <name type="scientific">Vitis vinifera</name>
    <name type="common">Grape</name>
    <dbReference type="NCBI Taxonomy" id="29760"/>
    <lineage>
        <taxon>Eukaryota</taxon>
        <taxon>Viridiplantae</taxon>
        <taxon>Streptophyta</taxon>
        <taxon>Embryophyta</taxon>
        <taxon>Tracheophyta</taxon>
        <taxon>Spermatophyta</taxon>
        <taxon>Magnoliopsida</taxon>
        <taxon>eudicotyledons</taxon>
        <taxon>Gunneridae</taxon>
        <taxon>Pentapetalae</taxon>
        <taxon>rosids</taxon>
        <taxon>Vitales</taxon>
        <taxon>Vitaceae</taxon>
        <taxon>Viteae</taxon>
        <taxon>Vitis</taxon>
    </lineage>
</organism>
<evidence type="ECO:0000313" key="1">
    <source>
        <dbReference type="EMBL" id="RVW35264.1"/>
    </source>
</evidence>
<reference evidence="1 2" key="1">
    <citation type="journal article" date="2018" name="PLoS Genet.">
        <title>Population sequencing reveals clonal diversity and ancestral inbreeding in the grapevine cultivar Chardonnay.</title>
        <authorList>
            <person name="Roach M.J."/>
            <person name="Johnson D.L."/>
            <person name="Bohlmann J."/>
            <person name="van Vuuren H.J."/>
            <person name="Jones S.J."/>
            <person name="Pretorius I.S."/>
            <person name="Schmidt S.A."/>
            <person name="Borneman A.R."/>
        </authorList>
    </citation>
    <scope>NUCLEOTIDE SEQUENCE [LARGE SCALE GENOMIC DNA]</scope>
    <source>
        <strain evidence="2">cv. Chardonnay</strain>
        <tissue evidence="1">Leaf</tissue>
    </source>
</reference>
<gene>
    <name evidence="1" type="ORF">CK203_085867</name>
</gene>
<accession>A0A438DIF6</accession>
<comment type="caution">
    <text evidence="1">The sequence shown here is derived from an EMBL/GenBank/DDBJ whole genome shotgun (WGS) entry which is preliminary data.</text>
</comment>
<protein>
    <submittedName>
        <fullName evidence="1">Uncharacterized protein</fullName>
    </submittedName>
</protein>